<dbReference type="EMBL" id="JACIFX010000037">
    <property type="protein sequence ID" value="MBB4233316.1"/>
    <property type="molecule type" value="Genomic_DNA"/>
</dbReference>
<sequence>MLINAIVYWNTFYLGSAFAQLSREGIATPPDLIKHITPLGWQHVSLTGDYAWTPADNLDLRPLRPETSILEARPTYVLKVGRIGHFRYRDAPVVLPGIRSLCVLSIARVGHILRAYKITPPVVQRDAIAAAEAGFSRHLRKVGIQIKIYSKIYL</sequence>
<comment type="caution">
    <text evidence="2">The sequence shown here is derived from an EMBL/GenBank/DDBJ whole genome shotgun (WGS) entry which is preliminary data.</text>
</comment>
<dbReference type="Pfam" id="PF01526">
    <property type="entry name" value="DDE_Tnp_Tn3"/>
    <property type="match status" value="1"/>
</dbReference>
<dbReference type="Proteomes" id="UP000551353">
    <property type="component" value="Unassembled WGS sequence"/>
</dbReference>
<feature type="domain" description="Tn3 transposase DDE" evidence="1">
    <location>
        <begin position="1"/>
        <end position="50"/>
    </location>
</feature>
<dbReference type="RefSeq" id="WP_033420021.1">
    <property type="nucleotide sequence ID" value="NZ_JACIFX010000037.1"/>
</dbReference>
<accession>A0ABR6IZG1</accession>
<reference evidence="2 3" key="1">
    <citation type="submission" date="2020-08" db="EMBL/GenBank/DDBJ databases">
        <title>Genomic Encyclopedia of Type Strains, Phase IV (KMG-V): Genome sequencing to study the core and pangenomes of soil and plant-associated prokaryotes.</title>
        <authorList>
            <person name="Whitman W."/>
        </authorList>
    </citation>
    <scope>NUCLEOTIDE SEQUENCE [LARGE SCALE GENOMIC DNA]</scope>
    <source>
        <strain evidence="2 3">SEMIA 4087</strain>
    </source>
</reference>
<evidence type="ECO:0000313" key="3">
    <source>
        <dbReference type="Proteomes" id="UP000551353"/>
    </source>
</evidence>
<gene>
    <name evidence="2" type="ORF">GGD56_007222</name>
</gene>
<dbReference type="InterPro" id="IPR002513">
    <property type="entry name" value="Tn3_Tnp_DDE_dom"/>
</dbReference>
<proteinExistence type="predicted"/>
<evidence type="ECO:0000259" key="1">
    <source>
        <dbReference type="Pfam" id="PF01526"/>
    </source>
</evidence>
<name>A0ABR6IZG1_9HYPH</name>
<protein>
    <recommendedName>
        <fullName evidence="1">Tn3 transposase DDE domain-containing protein</fullName>
    </recommendedName>
</protein>
<organism evidence="2 3">
    <name type="scientific">Rhizobium mongolense</name>
    <dbReference type="NCBI Taxonomy" id="57676"/>
    <lineage>
        <taxon>Bacteria</taxon>
        <taxon>Pseudomonadati</taxon>
        <taxon>Pseudomonadota</taxon>
        <taxon>Alphaproteobacteria</taxon>
        <taxon>Hyphomicrobiales</taxon>
        <taxon>Rhizobiaceae</taxon>
        <taxon>Rhizobium/Agrobacterium group</taxon>
        <taxon>Rhizobium</taxon>
    </lineage>
</organism>
<evidence type="ECO:0000313" key="2">
    <source>
        <dbReference type="EMBL" id="MBB4233316.1"/>
    </source>
</evidence>
<keyword evidence="3" id="KW-1185">Reference proteome</keyword>